<dbReference type="SUPFAM" id="SSF57302">
    <property type="entry name" value="Snake toxin-like"/>
    <property type="match status" value="1"/>
</dbReference>
<evidence type="ECO:0000256" key="1">
    <source>
        <dbReference type="SAM" id="MobiDB-lite"/>
    </source>
</evidence>
<dbReference type="CDD" id="cd00117">
    <property type="entry name" value="TFP"/>
    <property type="match status" value="1"/>
</dbReference>
<name>A0A1D2MS73_ORCCI</name>
<protein>
    <submittedName>
        <fullName evidence="2">CD59 glycoprotein</fullName>
    </submittedName>
</protein>
<dbReference type="EMBL" id="LJIJ01000599">
    <property type="protein sequence ID" value="ODM95969.1"/>
    <property type="molecule type" value="Genomic_DNA"/>
</dbReference>
<dbReference type="InterPro" id="IPR045860">
    <property type="entry name" value="Snake_toxin-like_sf"/>
</dbReference>
<dbReference type="AlphaFoldDB" id="A0A1D2MS73"/>
<comment type="caution">
    <text evidence="2">The sequence shown here is derived from an EMBL/GenBank/DDBJ whole genome shotgun (WGS) entry which is preliminary data.</text>
</comment>
<dbReference type="Proteomes" id="UP000094527">
    <property type="component" value="Unassembled WGS sequence"/>
</dbReference>
<evidence type="ECO:0000313" key="3">
    <source>
        <dbReference type="Proteomes" id="UP000094527"/>
    </source>
</evidence>
<feature type="region of interest" description="Disordered" evidence="1">
    <location>
        <begin position="1"/>
        <end position="28"/>
    </location>
</feature>
<proteinExistence type="predicted"/>
<reference evidence="2 3" key="1">
    <citation type="journal article" date="2016" name="Genome Biol. Evol.">
        <title>Gene Family Evolution Reflects Adaptation to Soil Environmental Stressors in the Genome of the Collembolan Orchesella cincta.</title>
        <authorList>
            <person name="Faddeeva-Vakhrusheva A."/>
            <person name="Derks M.F."/>
            <person name="Anvar S.Y."/>
            <person name="Agamennone V."/>
            <person name="Suring W."/>
            <person name="Smit S."/>
            <person name="van Straalen N.M."/>
            <person name="Roelofs D."/>
        </authorList>
    </citation>
    <scope>NUCLEOTIDE SEQUENCE [LARGE SCALE GENOMIC DNA]</scope>
    <source>
        <tissue evidence="2">Mixed pool</tissue>
    </source>
</reference>
<accession>A0A1D2MS73</accession>
<evidence type="ECO:0000313" key="2">
    <source>
        <dbReference type="EMBL" id="ODM95969.1"/>
    </source>
</evidence>
<gene>
    <name evidence="2" type="ORF">Ocin01_10712</name>
</gene>
<sequence>MCAFRDNLPKQDKIAPTTGGDASGTLRDSASEFLHPTCSAEDELETEDEYQTEAQTPAAVTRPYLEGITQKYYRIVPQLSPSKTYTVTRKPRGMGELGGCAPVKEIYVIQASFQLMGLPSPPQVNCSSSCFSRKPFSRLFPAIKSASESSCTPPILLQQDVFAPAHGARGADDLLRDSPSGGVHSTRSSLRCYNCDPCGNNTDLGGIQECGAGQDYCVFGQVEQPDETLTAHRSCATHEFTQEYSCKTFTTAKDKPEKKYRPCACKGDLCNNKDVTIGAFSTQLLPFRILMAVSVFGLLMIN</sequence>
<keyword evidence="3" id="KW-1185">Reference proteome</keyword>
<organism evidence="2 3">
    <name type="scientific">Orchesella cincta</name>
    <name type="common">Springtail</name>
    <name type="synonym">Podura cincta</name>
    <dbReference type="NCBI Taxonomy" id="48709"/>
    <lineage>
        <taxon>Eukaryota</taxon>
        <taxon>Metazoa</taxon>
        <taxon>Ecdysozoa</taxon>
        <taxon>Arthropoda</taxon>
        <taxon>Hexapoda</taxon>
        <taxon>Collembola</taxon>
        <taxon>Entomobryomorpha</taxon>
        <taxon>Entomobryoidea</taxon>
        <taxon>Orchesellidae</taxon>
        <taxon>Orchesellinae</taxon>
        <taxon>Orchesella</taxon>
    </lineage>
</organism>